<organism evidence="1 2">
    <name type="scientific">Caldimicrobium thiodismutans</name>
    <dbReference type="NCBI Taxonomy" id="1653476"/>
    <lineage>
        <taxon>Bacteria</taxon>
        <taxon>Pseudomonadati</taxon>
        <taxon>Thermodesulfobacteriota</taxon>
        <taxon>Thermodesulfobacteria</taxon>
        <taxon>Thermodesulfobacteriales</taxon>
        <taxon>Thermodesulfobacteriaceae</taxon>
        <taxon>Caldimicrobium</taxon>
    </lineage>
</organism>
<dbReference type="EMBL" id="AP014945">
    <property type="protein sequence ID" value="BAU22945.1"/>
    <property type="molecule type" value="Genomic_DNA"/>
</dbReference>
<protein>
    <recommendedName>
        <fullName evidence="3">Glutaredoxin domain-containing protein</fullName>
    </recommendedName>
</protein>
<keyword evidence="2" id="KW-1185">Reference proteome</keyword>
<dbReference type="Proteomes" id="UP000068196">
    <property type="component" value="Chromosome"/>
</dbReference>
<sequence>MGLFFAFKITSFSENFLNAPQMKYYLIYSEDCSRCKELLSAVKRNDLVKIPLQKGFFLLKIFNLSSVPVLIEKGEKTWIIYPDLEDMQKILLGEGKKINKECNNETQGGVCVLP</sequence>
<dbReference type="AlphaFoldDB" id="A0A0U5AQ27"/>
<gene>
    <name evidence="1" type="ORF">THC_0551</name>
</gene>
<dbReference type="STRING" id="1653476.THC_0551"/>
<accession>A0A0U5AQ27</accession>
<proteinExistence type="predicted"/>
<name>A0A0U5AQ27_9BACT</name>
<evidence type="ECO:0000313" key="2">
    <source>
        <dbReference type="Proteomes" id="UP000068196"/>
    </source>
</evidence>
<evidence type="ECO:0000313" key="1">
    <source>
        <dbReference type="EMBL" id="BAU22945.1"/>
    </source>
</evidence>
<reference evidence="1 2" key="1">
    <citation type="journal article" date="2016" name="Int. J. Syst. Evol. Microbiol.">
        <title>Caldimicrobium thiodismutans sp. nov., a sulfur-disproportionating bacterium isolated from a hot spring, and emended description of the genus Caldimicrobium.</title>
        <authorList>
            <person name="Kojima H."/>
            <person name="Umezawa K."/>
            <person name="Fukui M."/>
        </authorList>
    </citation>
    <scope>NUCLEOTIDE SEQUENCE [LARGE SCALE GENOMIC DNA]</scope>
    <source>
        <strain evidence="1 2">TF1</strain>
    </source>
</reference>
<dbReference type="KEGG" id="cthi:THC_0551"/>
<reference evidence="2" key="2">
    <citation type="journal article" date="2016" name="Int. J. Syst. Evol. Microbiol.">
        <title>Caldimicrobium thiodismutans sp. nov., a sulfur-disproportionating bacterium isolated from a hot spring.</title>
        <authorList>
            <person name="Kojima H."/>
            <person name="Umezawa K."/>
            <person name="Fukui M."/>
        </authorList>
    </citation>
    <scope>NUCLEOTIDE SEQUENCE [LARGE SCALE GENOMIC DNA]</scope>
    <source>
        <strain evidence="2">TF1</strain>
    </source>
</reference>
<evidence type="ECO:0008006" key="3">
    <source>
        <dbReference type="Google" id="ProtNLM"/>
    </source>
</evidence>